<organism evidence="4 5">
    <name type="scientific">Saprolegnia diclina (strain VS20)</name>
    <dbReference type="NCBI Taxonomy" id="1156394"/>
    <lineage>
        <taxon>Eukaryota</taxon>
        <taxon>Sar</taxon>
        <taxon>Stramenopiles</taxon>
        <taxon>Oomycota</taxon>
        <taxon>Saprolegniomycetes</taxon>
        <taxon>Saprolegniales</taxon>
        <taxon>Saprolegniaceae</taxon>
        <taxon>Saprolegnia</taxon>
    </lineage>
</organism>
<dbReference type="PANTHER" id="PTHR19303">
    <property type="entry name" value="TRANSPOSON"/>
    <property type="match status" value="1"/>
</dbReference>
<dbReference type="OMA" id="RCWQKAG"/>
<protein>
    <recommendedName>
        <fullName evidence="3">HTH CENPB-type domain-containing protein</fullName>
    </recommendedName>
</protein>
<dbReference type="GO" id="GO:0003677">
    <property type="term" value="F:DNA binding"/>
    <property type="evidence" value="ECO:0007669"/>
    <property type="project" value="UniProtKB-KW"/>
</dbReference>
<keyword evidence="5" id="KW-1185">Reference proteome</keyword>
<sequence length="532" mass="60372">MTTEPKKPTRLALSLAEKKRICEIYQLQDKWTHQQIANEYNRTLEDPDARRVARLNVTKTLKDKDKWLAMDPSLLSRKRVRGGKFEALEHGLSLLLQQVRAQGGRLSDAILTTHAERLREEYNIKEEDFKISNGWVQNFKRRHNIRMTASSESPSLPTPTPAKALPRPSDLDTEDWAEHIQRLILDNTNKPDDIFHFDEVQLCFGKSSAAKSRGHHLVVGLMTNMTGNENTAMACIRKSTEAAQFSDMMNASEYVHVDVLPRASMGKELFSKYMLHFNAKMAQLARHAICFVDQTPSHCLNGRPTAAAQLHATRIQLSHTTVFFVPRKCPSPINMGVGRLFQLQYKLAHLKWQLSSVMEAHDADGMLSESLVHPTIAPEQVLLWCVQLWKDFPAHVIKSHWRKAGWVPDIWIEEGPDVDAVLSENTRQQIQSEWRALHVMIYGKEPPEAAQLQDEPLATPDDDDEHPPMQTTVLTDEVMPAITNSSVAQSAVTQLSLFLQAQPEMFTVEDLNVLQSISNRLVKDDAALSFRM</sequence>
<evidence type="ECO:0000256" key="1">
    <source>
        <dbReference type="ARBA" id="ARBA00023125"/>
    </source>
</evidence>
<dbReference type="GeneID" id="19941974"/>
<evidence type="ECO:0000313" key="5">
    <source>
        <dbReference type="Proteomes" id="UP000030762"/>
    </source>
</evidence>
<dbReference type="InterPro" id="IPR009057">
    <property type="entry name" value="Homeodomain-like_sf"/>
</dbReference>
<accession>T0SED4</accession>
<dbReference type="EMBL" id="JH767134">
    <property type="protein sequence ID" value="EQC41272.1"/>
    <property type="molecule type" value="Genomic_DNA"/>
</dbReference>
<dbReference type="SUPFAM" id="SSF46689">
    <property type="entry name" value="Homeodomain-like"/>
    <property type="match status" value="1"/>
</dbReference>
<dbReference type="GO" id="GO:0005634">
    <property type="term" value="C:nucleus"/>
    <property type="evidence" value="ECO:0007669"/>
    <property type="project" value="TreeGrafter"/>
</dbReference>
<name>T0SED4_SAPDV</name>
<dbReference type="Gene3D" id="1.10.10.60">
    <property type="entry name" value="Homeodomain-like"/>
    <property type="match status" value="2"/>
</dbReference>
<dbReference type="SMART" id="SM00674">
    <property type="entry name" value="CENPB"/>
    <property type="match status" value="1"/>
</dbReference>
<gene>
    <name evidence="4" type="ORF">SDRG_01247</name>
</gene>
<dbReference type="OrthoDB" id="2447222at2759"/>
<dbReference type="PANTHER" id="PTHR19303:SF73">
    <property type="entry name" value="PROTEIN PDC2"/>
    <property type="match status" value="1"/>
</dbReference>
<dbReference type="InterPro" id="IPR006600">
    <property type="entry name" value="HTH_CenpB_DNA-bd_dom"/>
</dbReference>
<dbReference type="Proteomes" id="UP000030762">
    <property type="component" value="Unassembled WGS sequence"/>
</dbReference>
<dbReference type="Pfam" id="PF03221">
    <property type="entry name" value="HTH_Tnp_Tc5"/>
    <property type="match status" value="1"/>
</dbReference>
<dbReference type="AlphaFoldDB" id="T0SED4"/>
<evidence type="ECO:0000256" key="2">
    <source>
        <dbReference type="SAM" id="MobiDB-lite"/>
    </source>
</evidence>
<dbReference type="STRING" id="1156394.T0SED4"/>
<dbReference type="VEuPathDB" id="FungiDB:SDRG_01247"/>
<reference evidence="4 5" key="1">
    <citation type="submission" date="2012-04" db="EMBL/GenBank/DDBJ databases">
        <title>The Genome Sequence of Saprolegnia declina VS20.</title>
        <authorList>
            <consortium name="The Broad Institute Genome Sequencing Platform"/>
            <person name="Russ C."/>
            <person name="Nusbaum C."/>
            <person name="Tyler B."/>
            <person name="van West P."/>
            <person name="Dieguez-Uribeondo J."/>
            <person name="de Bruijn I."/>
            <person name="Tripathy S."/>
            <person name="Jiang R."/>
            <person name="Young S.K."/>
            <person name="Zeng Q."/>
            <person name="Gargeya S."/>
            <person name="Fitzgerald M."/>
            <person name="Haas B."/>
            <person name="Abouelleil A."/>
            <person name="Alvarado L."/>
            <person name="Arachchi H.M."/>
            <person name="Berlin A."/>
            <person name="Chapman S.B."/>
            <person name="Goldberg J."/>
            <person name="Griggs A."/>
            <person name="Gujja S."/>
            <person name="Hansen M."/>
            <person name="Howarth C."/>
            <person name="Imamovic A."/>
            <person name="Larimer J."/>
            <person name="McCowen C."/>
            <person name="Montmayeur A."/>
            <person name="Murphy C."/>
            <person name="Neiman D."/>
            <person name="Pearson M."/>
            <person name="Priest M."/>
            <person name="Roberts A."/>
            <person name="Saif S."/>
            <person name="Shea T."/>
            <person name="Sisk P."/>
            <person name="Sykes S."/>
            <person name="Wortman J."/>
            <person name="Nusbaum C."/>
            <person name="Birren B."/>
        </authorList>
    </citation>
    <scope>NUCLEOTIDE SEQUENCE [LARGE SCALE GENOMIC DNA]</scope>
    <source>
        <strain evidence="4 5">VS20</strain>
    </source>
</reference>
<feature type="domain" description="HTH CENPB-type" evidence="3">
    <location>
        <begin position="76"/>
        <end position="149"/>
    </location>
</feature>
<feature type="region of interest" description="Disordered" evidence="2">
    <location>
        <begin position="148"/>
        <end position="171"/>
    </location>
</feature>
<dbReference type="eggNOG" id="KOG3105">
    <property type="taxonomic scope" value="Eukaryota"/>
</dbReference>
<proteinExistence type="predicted"/>
<dbReference type="RefSeq" id="XP_008604986.1">
    <property type="nucleotide sequence ID" value="XM_008606764.1"/>
</dbReference>
<evidence type="ECO:0000313" key="4">
    <source>
        <dbReference type="EMBL" id="EQC41272.1"/>
    </source>
</evidence>
<dbReference type="PROSITE" id="PS51253">
    <property type="entry name" value="HTH_CENPB"/>
    <property type="match status" value="1"/>
</dbReference>
<evidence type="ECO:0000259" key="3">
    <source>
        <dbReference type="PROSITE" id="PS51253"/>
    </source>
</evidence>
<dbReference type="InParanoid" id="T0SED4"/>
<dbReference type="InterPro" id="IPR050863">
    <property type="entry name" value="CenT-Element_Derived"/>
</dbReference>
<keyword evidence="1" id="KW-0238">DNA-binding</keyword>